<comment type="caution">
    <text evidence="2">The sequence shown here is derived from an EMBL/GenBank/DDBJ whole genome shotgun (WGS) entry which is preliminary data.</text>
</comment>
<accession>A0AAD4ZEW7</accession>
<dbReference type="EMBL" id="JAJFAZ020000002">
    <property type="protein sequence ID" value="KAI5343299.1"/>
    <property type="molecule type" value="Genomic_DNA"/>
</dbReference>
<evidence type="ECO:0000256" key="1">
    <source>
        <dbReference type="SAM" id="MobiDB-lite"/>
    </source>
</evidence>
<name>A0AAD4ZEW7_PRUDU</name>
<reference evidence="2 3" key="1">
    <citation type="journal article" date="2022" name="G3 (Bethesda)">
        <title>Whole-genome sequence and methylome profiling of the almond [Prunus dulcis (Mill.) D.A. Webb] cultivar 'Nonpareil'.</title>
        <authorList>
            <person name="D'Amico-Willman K.M."/>
            <person name="Ouma W.Z."/>
            <person name="Meulia T."/>
            <person name="Sideli G.M."/>
            <person name="Gradziel T.M."/>
            <person name="Fresnedo-Ramirez J."/>
        </authorList>
    </citation>
    <scope>NUCLEOTIDE SEQUENCE [LARGE SCALE GENOMIC DNA]</scope>
    <source>
        <strain evidence="2">Clone GOH B32 T37-40</strain>
    </source>
</reference>
<dbReference type="AlphaFoldDB" id="A0AAD4ZEW7"/>
<sequence length="71" mass="7722">MAATKEMRESSPRANGSSTTSAADPKSKHVNVVNMEGAEEQTFEEAVAEEDEAEEDAANEVVTDITNQWSY</sequence>
<feature type="region of interest" description="Disordered" evidence="1">
    <location>
        <begin position="1"/>
        <end position="71"/>
    </location>
</feature>
<keyword evidence="3" id="KW-1185">Reference proteome</keyword>
<evidence type="ECO:0000313" key="3">
    <source>
        <dbReference type="Proteomes" id="UP001054821"/>
    </source>
</evidence>
<gene>
    <name evidence="2" type="ORF">L3X38_011175</name>
</gene>
<feature type="compositionally biased region" description="Acidic residues" evidence="1">
    <location>
        <begin position="37"/>
        <end position="58"/>
    </location>
</feature>
<feature type="compositionally biased region" description="Polar residues" evidence="1">
    <location>
        <begin position="12"/>
        <end position="22"/>
    </location>
</feature>
<feature type="compositionally biased region" description="Basic and acidic residues" evidence="1">
    <location>
        <begin position="1"/>
        <end position="11"/>
    </location>
</feature>
<dbReference type="Proteomes" id="UP001054821">
    <property type="component" value="Chromosome 2"/>
</dbReference>
<evidence type="ECO:0000313" key="2">
    <source>
        <dbReference type="EMBL" id="KAI5343299.1"/>
    </source>
</evidence>
<proteinExistence type="predicted"/>
<protein>
    <submittedName>
        <fullName evidence="2">Uncharacterized protein</fullName>
    </submittedName>
</protein>
<organism evidence="2 3">
    <name type="scientific">Prunus dulcis</name>
    <name type="common">Almond</name>
    <name type="synonym">Amygdalus dulcis</name>
    <dbReference type="NCBI Taxonomy" id="3755"/>
    <lineage>
        <taxon>Eukaryota</taxon>
        <taxon>Viridiplantae</taxon>
        <taxon>Streptophyta</taxon>
        <taxon>Embryophyta</taxon>
        <taxon>Tracheophyta</taxon>
        <taxon>Spermatophyta</taxon>
        <taxon>Magnoliopsida</taxon>
        <taxon>eudicotyledons</taxon>
        <taxon>Gunneridae</taxon>
        <taxon>Pentapetalae</taxon>
        <taxon>rosids</taxon>
        <taxon>fabids</taxon>
        <taxon>Rosales</taxon>
        <taxon>Rosaceae</taxon>
        <taxon>Amygdaloideae</taxon>
        <taxon>Amygdaleae</taxon>
        <taxon>Prunus</taxon>
    </lineage>
</organism>